<gene>
    <name evidence="3" type="ORF">DXB65_21755</name>
</gene>
<evidence type="ECO:0000259" key="2">
    <source>
        <dbReference type="Pfam" id="PF16130"/>
    </source>
</evidence>
<dbReference type="EMBL" id="QSUL01000021">
    <property type="protein sequence ID" value="RGN31193.1"/>
    <property type="molecule type" value="Genomic_DNA"/>
</dbReference>
<dbReference type="InterPro" id="IPR031025">
    <property type="entry name" value="LruC_dom"/>
</dbReference>
<dbReference type="InterPro" id="IPR032295">
    <property type="entry name" value="DUF4842"/>
</dbReference>
<organism evidence="3 4">
    <name type="scientific">Bacteroides oleiciplenus</name>
    <dbReference type="NCBI Taxonomy" id="626931"/>
    <lineage>
        <taxon>Bacteria</taxon>
        <taxon>Pseudomonadati</taxon>
        <taxon>Bacteroidota</taxon>
        <taxon>Bacteroidia</taxon>
        <taxon>Bacteroidales</taxon>
        <taxon>Bacteroidaceae</taxon>
        <taxon>Bacteroides</taxon>
    </lineage>
</organism>
<proteinExistence type="predicted"/>
<dbReference type="Proteomes" id="UP000260983">
    <property type="component" value="Unassembled WGS sequence"/>
</dbReference>
<dbReference type="PROSITE" id="PS51257">
    <property type="entry name" value="PROKAR_LIPOPROTEIN"/>
    <property type="match status" value="1"/>
</dbReference>
<evidence type="ECO:0000313" key="3">
    <source>
        <dbReference type="EMBL" id="RGN31193.1"/>
    </source>
</evidence>
<accession>A0A3E5B108</accession>
<dbReference type="Pfam" id="PF16130">
    <property type="entry name" value="DUF4842"/>
    <property type="match status" value="1"/>
</dbReference>
<feature type="domain" description="DUF4842" evidence="2">
    <location>
        <begin position="205"/>
        <end position="422"/>
    </location>
</feature>
<keyword evidence="1" id="KW-0732">Signal</keyword>
<protein>
    <submittedName>
        <fullName evidence="3">LruC domain-containing protein</fullName>
    </submittedName>
</protein>
<comment type="caution">
    <text evidence="3">The sequence shown here is derived from an EMBL/GenBank/DDBJ whole genome shotgun (WGS) entry which is preliminary data.</text>
</comment>
<evidence type="ECO:0000256" key="1">
    <source>
        <dbReference type="SAM" id="SignalP"/>
    </source>
</evidence>
<sequence>MNAKNYLLNMLLVGSSIMMLASCVKNDVYDPDKAPKKTEDLVVPEGFDWKTSQDVTVAMTSPHAASVAVYTDKSCTQQIAELPVAEGKSSITLEVPKANSSIWFEYALASGGKEVMEVPIQKTVTRADAATWAASAIFPDKIDASEANYPNYVYYQPSKNGFGTLMFEDRWPETADYDFNDFVVNYNIKAQGVPTSNYESLDYTNLTVTLKIRAMGGSLPYRFCMQIGHRLATDAAPGILSETSMEILRKDIIEVTGVKSNFGGGSVELIEGTKYVILALNGFDGLRGINGGSFYNTEKTHLYTGEVPTITFTLKIDEKRHKTENPRRRPFFDAFGAQSAFDYFLQKTDGSNREIHLIDWMPTELYTTYDKDAGATTSAGIYYCSDKRFVWGLKVPEEIAWPVERQDITGVYPKFSEWIERGSDDLVNNVDNIVWYRNQYLTPNANLYIKPW</sequence>
<dbReference type="RefSeq" id="WP_117725541.1">
    <property type="nucleotide sequence ID" value="NZ_QSUL01000021.1"/>
</dbReference>
<name>A0A3E5B108_9BACE</name>
<feature type="signal peptide" evidence="1">
    <location>
        <begin position="1"/>
        <end position="21"/>
    </location>
</feature>
<feature type="chain" id="PRO_5017561090" evidence="1">
    <location>
        <begin position="22"/>
        <end position="452"/>
    </location>
</feature>
<reference evidence="3 4" key="1">
    <citation type="submission" date="2018-08" db="EMBL/GenBank/DDBJ databases">
        <title>A genome reference for cultivated species of the human gut microbiota.</title>
        <authorList>
            <person name="Zou Y."/>
            <person name="Xue W."/>
            <person name="Luo G."/>
        </authorList>
    </citation>
    <scope>NUCLEOTIDE SEQUENCE [LARGE SCALE GENOMIC DNA]</scope>
    <source>
        <strain evidence="3 4">OM05-15BH</strain>
    </source>
</reference>
<dbReference type="AlphaFoldDB" id="A0A3E5B108"/>
<evidence type="ECO:0000313" key="4">
    <source>
        <dbReference type="Proteomes" id="UP000260983"/>
    </source>
</evidence>
<dbReference type="NCBIfam" id="TIGR04456">
    <property type="entry name" value="LruC_dom"/>
    <property type="match status" value="1"/>
</dbReference>